<dbReference type="PANTHER" id="PTHR38008:SF2">
    <property type="entry name" value="HEMOLYSIN"/>
    <property type="match status" value="1"/>
</dbReference>
<sequence length="86" mass="9144">MKKRWEHAAACAALSALALLAGCKPQPQPQPPAPQAAIANPASEYCVKQGGRLETVNEADGAKGVCHLPDGTAIEEWTLYRRDHPA</sequence>
<gene>
    <name evidence="2" type="ORF">EA661_17935</name>
</gene>
<dbReference type="Pfam" id="PF03891">
    <property type="entry name" value="DUF333"/>
    <property type="match status" value="1"/>
</dbReference>
<name>A0A4Q8L990_9GAMM</name>
<dbReference type="EMBL" id="SHMB01000010">
    <property type="protein sequence ID" value="TAA24947.1"/>
    <property type="molecule type" value="Genomic_DNA"/>
</dbReference>
<organism evidence="2 3">
    <name type="scientific">Pseudoxanthomonas winnipegensis</name>
    <dbReference type="NCBI Taxonomy" id="2480810"/>
    <lineage>
        <taxon>Bacteria</taxon>
        <taxon>Pseudomonadati</taxon>
        <taxon>Pseudomonadota</taxon>
        <taxon>Gammaproteobacteria</taxon>
        <taxon>Lysobacterales</taxon>
        <taxon>Lysobacteraceae</taxon>
        <taxon>Pseudoxanthomonas</taxon>
    </lineage>
</organism>
<proteinExistence type="predicted"/>
<evidence type="ECO:0000256" key="1">
    <source>
        <dbReference type="SAM" id="SignalP"/>
    </source>
</evidence>
<dbReference type="AlphaFoldDB" id="A0A4Q8L990"/>
<dbReference type="RefSeq" id="WP_130521303.1">
    <property type="nucleotide sequence ID" value="NZ_SHMA01000008.1"/>
</dbReference>
<feature type="signal peptide" evidence="1">
    <location>
        <begin position="1"/>
        <end position="21"/>
    </location>
</feature>
<dbReference type="PANTHER" id="PTHR38008">
    <property type="entry name" value="HEMOLYSIN-RELATED"/>
    <property type="match status" value="1"/>
</dbReference>
<keyword evidence="1" id="KW-0732">Signal</keyword>
<dbReference type="PROSITE" id="PS51257">
    <property type="entry name" value="PROKAR_LIPOPROTEIN"/>
    <property type="match status" value="1"/>
</dbReference>
<accession>A0A4Q8L990</accession>
<dbReference type="InterPro" id="IPR005590">
    <property type="entry name" value="DUF333"/>
</dbReference>
<comment type="caution">
    <text evidence="2">The sequence shown here is derived from an EMBL/GenBank/DDBJ whole genome shotgun (WGS) entry which is preliminary data.</text>
</comment>
<feature type="chain" id="PRO_5020610184" evidence="1">
    <location>
        <begin position="22"/>
        <end position="86"/>
    </location>
</feature>
<evidence type="ECO:0000313" key="3">
    <source>
        <dbReference type="Proteomes" id="UP000291286"/>
    </source>
</evidence>
<dbReference type="Proteomes" id="UP000291286">
    <property type="component" value="Unassembled WGS sequence"/>
</dbReference>
<reference evidence="2 3" key="1">
    <citation type="submission" date="2019-02" db="EMBL/GenBank/DDBJ databases">
        <title>WGS of Pseudoxanthomonas species novum from clinical isolates.</title>
        <authorList>
            <person name="Bernier A.-M."/>
            <person name="Bernard K."/>
            <person name="Vachon A."/>
        </authorList>
    </citation>
    <scope>NUCLEOTIDE SEQUENCE [LARGE SCALE GENOMIC DNA]</scope>
    <source>
        <strain evidence="2 3">NML171202</strain>
    </source>
</reference>
<evidence type="ECO:0000313" key="2">
    <source>
        <dbReference type="EMBL" id="TAA24947.1"/>
    </source>
</evidence>
<protein>
    <submittedName>
        <fullName evidence="2">DUF333 domain-containing protein</fullName>
    </submittedName>
</protein>